<sequence length="275" mass="31240">MRIILITLALLISACSNNGSISEKGASAFPYRYNQELVKAKPIKKVIVANTSFGRPVMSHLRKADSRVKRHVKEYLQDNGYQVLPEYHFENAWKQAIRSYGQPYDPSTGRIDNITWQRVMYTAGQTLKKQTDADAIVFADVIEHNAQHNNGLQHLARFNGVNRKPMLRGADKSIPLGFDWNQEIKAASLLVNIYNIDLQRVLLNYGGISTTQELDTKKADPVWVRRRKLLSSEDDIEEAIEIAFHPLIKMADYPGKEQPYETLLNNQSAESEPAQ</sequence>
<keyword evidence="1" id="KW-0732">Signal</keyword>
<dbReference type="AlphaFoldDB" id="A0A9J6RMF5"/>
<evidence type="ECO:0000256" key="1">
    <source>
        <dbReference type="SAM" id="SignalP"/>
    </source>
</evidence>
<keyword evidence="3" id="KW-1185">Reference proteome</keyword>
<dbReference type="EMBL" id="JAPTGG010000005">
    <property type="protein sequence ID" value="MCZ0865165.1"/>
    <property type="molecule type" value="Genomic_DNA"/>
</dbReference>
<evidence type="ECO:0008006" key="4">
    <source>
        <dbReference type="Google" id="ProtNLM"/>
    </source>
</evidence>
<feature type="signal peptide" evidence="1">
    <location>
        <begin position="1"/>
        <end position="19"/>
    </location>
</feature>
<name>A0A9J6RMF5_9GAMM</name>
<evidence type="ECO:0000313" key="2">
    <source>
        <dbReference type="EMBL" id="MCZ0865165.1"/>
    </source>
</evidence>
<organism evidence="2 3">
    <name type="scientific">Dasania phycosphaerae</name>
    <dbReference type="NCBI Taxonomy" id="2950436"/>
    <lineage>
        <taxon>Bacteria</taxon>
        <taxon>Pseudomonadati</taxon>
        <taxon>Pseudomonadota</taxon>
        <taxon>Gammaproteobacteria</taxon>
        <taxon>Cellvibrionales</taxon>
        <taxon>Spongiibacteraceae</taxon>
        <taxon>Dasania</taxon>
    </lineage>
</organism>
<reference evidence="2 3" key="1">
    <citation type="submission" date="2022-12" db="EMBL/GenBank/DDBJ databases">
        <title>Dasania phycosphaerae sp. nov., isolated from particulate material of the south coast of Korea.</title>
        <authorList>
            <person name="Jiang Y."/>
        </authorList>
    </citation>
    <scope>NUCLEOTIDE SEQUENCE [LARGE SCALE GENOMIC DNA]</scope>
    <source>
        <strain evidence="2 3">GY-19</strain>
    </source>
</reference>
<dbReference type="RefSeq" id="WP_258331315.1">
    <property type="nucleotide sequence ID" value="NZ_JAPTGG010000005.1"/>
</dbReference>
<dbReference type="Proteomes" id="UP001069090">
    <property type="component" value="Unassembled WGS sequence"/>
</dbReference>
<feature type="chain" id="PRO_5039935167" description="Lipoprotein" evidence="1">
    <location>
        <begin position="20"/>
        <end position="275"/>
    </location>
</feature>
<accession>A0A9J6RMF5</accession>
<evidence type="ECO:0000313" key="3">
    <source>
        <dbReference type="Proteomes" id="UP001069090"/>
    </source>
</evidence>
<proteinExistence type="predicted"/>
<dbReference type="PROSITE" id="PS51257">
    <property type="entry name" value="PROKAR_LIPOPROTEIN"/>
    <property type="match status" value="1"/>
</dbReference>
<protein>
    <recommendedName>
        <fullName evidence="4">Lipoprotein</fullName>
    </recommendedName>
</protein>
<gene>
    <name evidence="2" type="ORF">O0V09_08145</name>
</gene>
<comment type="caution">
    <text evidence="2">The sequence shown here is derived from an EMBL/GenBank/DDBJ whole genome shotgun (WGS) entry which is preliminary data.</text>
</comment>